<gene>
    <name evidence="8" type="ORF">FNV43_RR09159</name>
</gene>
<protein>
    <recommendedName>
        <fullName evidence="10">Geraniol 8-hydroxylase-like</fullName>
    </recommendedName>
</protein>
<name>A0A8K0MJK5_9ROSA</name>
<dbReference type="InterPro" id="IPR017972">
    <property type="entry name" value="Cyt_P450_CS"/>
</dbReference>
<dbReference type="InterPro" id="IPR036396">
    <property type="entry name" value="Cyt_P450_sf"/>
</dbReference>
<evidence type="ECO:0000256" key="2">
    <source>
        <dbReference type="ARBA" id="ARBA00022723"/>
    </source>
</evidence>
<evidence type="ECO:0008006" key="10">
    <source>
        <dbReference type="Google" id="ProtNLM"/>
    </source>
</evidence>
<dbReference type="OrthoDB" id="2789670at2759"/>
<comment type="similarity">
    <text evidence="1 6">Belongs to the cytochrome P450 family.</text>
</comment>
<comment type="cofactor">
    <cofactor evidence="5">
        <name>heme</name>
        <dbReference type="ChEBI" id="CHEBI:30413"/>
    </cofactor>
</comment>
<dbReference type="GO" id="GO:0004497">
    <property type="term" value="F:monooxygenase activity"/>
    <property type="evidence" value="ECO:0007669"/>
    <property type="project" value="UniProtKB-KW"/>
</dbReference>
<keyword evidence="2 5" id="KW-0479">Metal-binding</keyword>
<evidence type="ECO:0000313" key="9">
    <source>
        <dbReference type="Proteomes" id="UP000796880"/>
    </source>
</evidence>
<keyword evidence="5 6" id="KW-0349">Heme</keyword>
<keyword evidence="4 5" id="KW-0408">Iron</keyword>
<evidence type="ECO:0000313" key="8">
    <source>
        <dbReference type="EMBL" id="KAF3448446.1"/>
    </source>
</evidence>
<dbReference type="AlphaFoldDB" id="A0A8K0MJK5"/>
<feature type="signal peptide" evidence="7">
    <location>
        <begin position="1"/>
        <end position="28"/>
    </location>
</feature>
<keyword evidence="6" id="KW-0503">Monooxygenase</keyword>
<dbReference type="InterPro" id="IPR001128">
    <property type="entry name" value="Cyt_P450"/>
</dbReference>
<keyword evidence="3 6" id="KW-0560">Oxidoreductase</keyword>
<dbReference type="GO" id="GO:0005506">
    <property type="term" value="F:iron ion binding"/>
    <property type="evidence" value="ECO:0007669"/>
    <property type="project" value="InterPro"/>
</dbReference>
<dbReference type="GO" id="GO:0020037">
    <property type="term" value="F:heme binding"/>
    <property type="evidence" value="ECO:0007669"/>
    <property type="project" value="InterPro"/>
</dbReference>
<keyword evidence="9" id="KW-1185">Reference proteome</keyword>
<accession>A0A8K0MJK5</accession>
<dbReference type="FunFam" id="1.10.630.10:FF:000007">
    <property type="entry name" value="Cytochrome P450 76C4"/>
    <property type="match status" value="1"/>
</dbReference>
<dbReference type="PANTHER" id="PTHR47950:SF48">
    <property type="entry name" value="CYTOCHROME P450 FAMILY PROTEIN, EXPRESSED"/>
    <property type="match status" value="1"/>
</dbReference>
<dbReference type="PRINTS" id="PR00463">
    <property type="entry name" value="EP450I"/>
</dbReference>
<dbReference type="Gene3D" id="1.10.630.10">
    <property type="entry name" value="Cytochrome P450"/>
    <property type="match status" value="1"/>
</dbReference>
<evidence type="ECO:0000256" key="7">
    <source>
        <dbReference type="SAM" id="SignalP"/>
    </source>
</evidence>
<dbReference type="GO" id="GO:0016705">
    <property type="term" value="F:oxidoreductase activity, acting on paired donors, with incorporation or reduction of molecular oxygen"/>
    <property type="evidence" value="ECO:0007669"/>
    <property type="project" value="InterPro"/>
</dbReference>
<dbReference type="PROSITE" id="PS00086">
    <property type="entry name" value="CYTOCHROME_P450"/>
    <property type="match status" value="1"/>
</dbReference>
<evidence type="ECO:0000256" key="3">
    <source>
        <dbReference type="ARBA" id="ARBA00023002"/>
    </source>
</evidence>
<dbReference type="CDD" id="cd11073">
    <property type="entry name" value="CYP76-like"/>
    <property type="match status" value="1"/>
</dbReference>
<dbReference type="Proteomes" id="UP000796880">
    <property type="component" value="Unassembled WGS sequence"/>
</dbReference>
<feature type="binding site" description="axial binding residue" evidence="5">
    <location>
        <position position="443"/>
    </location>
    <ligand>
        <name>heme</name>
        <dbReference type="ChEBI" id="CHEBI:30413"/>
    </ligand>
    <ligandPart>
        <name>Fe</name>
        <dbReference type="ChEBI" id="CHEBI:18248"/>
    </ligandPart>
</feature>
<keyword evidence="7" id="KW-0732">Signal</keyword>
<reference evidence="8" key="1">
    <citation type="submission" date="2020-03" db="EMBL/GenBank/DDBJ databases">
        <title>A high-quality chromosome-level genome assembly of a woody plant with both climbing and erect habits, Rhamnella rubrinervis.</title>
        <authorList>
            <person name="Lu Z."/>
            <person name="Yang Y."/>
            <person name="Zhu X."/>
            <person name="Sun Y."/>
        </authorList>
    </citation>
    <scope>NUCLEOTIDE SEQUENCE</scope>
    <source>
        <strain evidence="8">BYM</strain>
        <tissue evidence="8">Leaf</tissue>
    </source>
</reference>
<evidence type="ECO:0000256" key="5">
    <source>
        <dbReference type="PIRSR" id="PIRSR602401-1"/>
    </source>
</evidence>
<proteinExistence type="inferred from homology"/>
<dbReference type="EMBL" id="VOIH02000004">
    <property type="protein sequence ID" value="KAF3448446.1"/>
    <property type="molecule type" value="Genomic_DNA"/>
</dbReference>
<comment type="caution">
    <text evidence="8">The sequence shown here is derived from an EMBL/GenBank/DDBJ whole genome shotgun (WGS) entry which is preliminary data.</text>
</comment>
<evidence type="ECO:0000256" key="4">
    <source>
        <dbReference type="ARBA" id="ARBA00023004"/>
    </source>
</evidence>
<dbReference type="PANTHER" id="PTHR47950">
    <property type="entry name" value="CYTOCHROME P450, FAMILY 76, SUBFAMILY C, POLYPEPTIDE 5-RELATED"/>
    <property type="match status" value="1"/>
</dbReference>
<dbReference type="SUPFAM" id="SSF48264">
    <property type="entry name" value="Cytochrome P450"/>
    <property type="match status" value="1"/>
</dbReference>
<evidence type="ECO:0000256" key="6">
    <source>
        <dbReference type="RuleBase" id="RU000461"/>
    </source>
</evidence>
<evidence type="ECO:0000256" key="1">
    <source>
        <dbReference type="ARBA" id="ARBA00010617"/>
    </source>
</evidence>
<feature type="chain" id="PRO_5035430305" description="Geraniol 8-hydroxylase-like" evidence="7">
    <location>
        <begin position="29"/>
        <end position="502"/>
    </location>
</feature>
<dbReference type="InterPro" id="IPR002401">
    <property type="entry name" value="Cyt_P450_E_grp-I"/>
</dbReference>
<dbReference type="PRINTS" id="PR00385">
    <property type="entry name" value="P450"/>
</dbReference>
<sequence length="502" mass="56029">MELLMNIILCVIFLACIFLQALRSSTRAKTRSTKLPPGPKPLPIIGNLHQLGDKPHRSLADLARIHGPLMTLKLGRVTTVVVSSAAMAKEILQTHDKSFSNRTIPDAIRALQHDSIGMPWIPVSTPWRTLRKICNTQLFAAKVLDANQNLRRTKVQDLLAHVTKSSLIGEAIDIGSAAFTTTVNLLSNTIFSVDLADPSSEIAREFKDTVCSIMEVAGKPNLADFFPLLRKVDPHGIRRQMTKEFEKVIDLLDRMINERLELRKLPGSIRHNDVLDTLLDITEENKEEINRTQILHLLLVLFVAGTDTTASTFQWAMAELLRDPETLSKARAELEQIIGKGNPVEESHISRLPYLQAIVKETFRLHPAIPLLLPRKAEEDVEIGGFVVPKGAKVIVNAWAIGRDPSTWEDPNSFKPERFMGSEIDVKGKSFELIPFGGGRRICPGLPLATRMLHLMLGSLVHSFDWKLDDEIKPEDLNMEDKFGISLEMAQPLRAVPVPVLV</sequence>
<dbReference type="Pfam" id="PF00067">
    <property type="entry name" value="p450"/>
    <property type="match status" value="1"/>
</dbReference>
<organism evidence="8 9">
    <name type="scientific">Rhamnella rubrinervis</name>
    <dbReference type="NCBI Taxonomy" id="2594499"/>
    <lineage>
        <taxon>Eukaryota</taxon>
        <taxon>Viridiplantae</taxon>
        <taxon>Streptophyta</taxon>
        <taxon>Embryophyta</taxon>
        <taxon>Tracheophyta</taxon>
        <taxon>Spermatophyta</taxon>
        <taxon>Magnoliopsida</taxon>
        <taxon>eudicotyledons</taxon>
        <taxon>Gunneridae</taxon>
        <taxon>Pentapetalae</taxon>
        <taxon>rosids</taxon>
        <taxon>fabids</taxon>
        <taxon>Rosales</taxon>
        <taxon>Rhamnaceae</taxon>
        <taxon>rhamnoid group</taxon>
        <taxon>Rhamneae</taxon>
        <taxon>Rhamnella</taxon>
    </lineage>
</organism>